<reference evidence="6 7" key="2">
    <citation type="submission" date="2017-06" db="EMBL/GenBank/DDBJ databases">
        <authorList>
            <person name="Kim H.J."/>
            <person name="Triplett B.A."/>
        </authorList>
    </citation>
    <scope>NUCLEOTIDE SEQUENCE [LARGE SCALE GENOMIC DNA]</scope>
    <source>
        <strain evidence="6">Kingella_eburonensis</strain>
    </source>
</reference>
<feature type="domain" description="D-isomer specific 2-hydroxyacid dehydrogenase catalytic" evidence="4">
    <location>
        <begin position="3"/>
        <end position="66"/>
    </location>
</feature>
<dbReference type="GO" id="GO:0051287">
    <property type="term" value="F:NAD binding"/>
    <property type="evidence" value="ECO:0007669"/>
    <property type="project" value="InterPro"/>
</dbReference>
<dbReference type="EMBL" id="FXUV01000096">
    <property type="protein sequence ID" value="SMQ13689.1"/>
    <property type="molecule type" value="Genomic_DNA"/>
</dbReference>
<dbReference type="GO" id="GO:0016616">
    <property type="term" value="F:oxidoreductase activity, acting on the CH-OH group of donors, NAD or NADP as acceptor"/>
    <property type="evidence" value="ECO:0007669"/>
    <property type="project" value="InterPro"/>
</dbReference>
<dbReference type="InterPro" id="IPR036291">
    <property type="entry name" value="NAD(P)-bd_dom_sf"/>
</dbReference>
<sequence>MLKEEHFVANPQLKPIAVTATGYNNIDVEAARKANISVCNVRGYSTISVAEHAIMMLLELHRNLPAYMQDVQNGAWQQLPVYCHFGAPLRDIYGKTIAIFRRGNIGKHIGEIGELAAAFGINVI</sequence>
<organism evidence="5">
    <name type="scientific">Kingella negevensis</name>
    <dbReference type="NCBI Taxonomy" id="1522312"/>
    <lineage>
        <taxon>Bacteria</taxon>
        <taxon>Pseudomonadati</taxon>
        <taxon>Pseudomonadota</taxon>
        <taxon>Betaproteobacteria</taxon>
        <taxon>Neisseriales</taxon>
        <taxon>Neisseriaceae</taxon>
        <taxon>Kingella</taxon>
    </lineage>
</organism>
<dbReference type="Gene3D" id="3.40.50.720">
    <property type="entry name" value="NAD(P)-binding Rossmann-like Domain"/>
    <property type="match status" value="2"/>
</dbReference>
<dbReference type="InterPro" id="IPR050418">
    <property type="entry name" value="D-iso_2-hydroxyacid_DH_PdxB"/>
</dbReference>
<dbReference type="EMBL" id="FXUV02000076">
    <property type="protein sequence ID" value="SNB83485.1"/>
    <property type="molecule type" value="Genomic_DNA"/>
</dbReference>
<dbReference type="Pfam" id="PF00389">
    <property type="entry name" value="2-Hacid_dh"/>
    <property type="match status" value="1"/>
</dbReference>
<dbReference type="Proteomes" id="UP000215450">
    <property type="component" value="Unassembled WGS sequence"/>
</dbReference>
<dbReference type="AlphaFoldDB" id="A0A238HJ66"/>
<evidence type="ECO:0000313" key="6">
    <source>
        <dbReference type="EMBL" id="SNB83485.1"/>
    </source>
</evidence>
<comment type="similarity">
    <text evidence="1">Belongs to the D-isomer specific 2-hydroxyacid dehydrogenase family.</text>
</comment>
<evidence type="ECO:0000256" key="3">
    <source>
        <dbReference type="ARBA" id="ARBA00023027"/>
    </source>
</evidence>
<keyword evidence="7" id="KW-1185">Reference proteome</keyword>
<dbReference type="PANTHER" id="PTHR43761:SF1">
    <property type="entry name" value="D-ISOMER SPECIFIC 2-HYDROXYACID DEHYDROGENASE CATALYTIC DOMAIN-CONTAINING PROTEIN-RELATED"/>
    <property type="match status" value="1"/>
</dbReference>
<protein>
    <submittedName>
        <fullName evidence="5">Putative 2-hydroxyacid dehydrogenase</fullName>
        <ecNumber evidence="5">1.-.-.-</ecNumber>
    </submittedName>
</protein>
<dbReference type="SUPFAM" id="SSF52283">
    <property type="entry name" value="Formate/glycerate dehydrogenase catalytic domain-like"/>
    <property type="match status" value="1"/>
</dbReference>
<keyword evidence="2 5" id="KW-0560">Oxidoreductase</keyword>
<dbReference type="SUPFAM" id="SSF51735">
    <property type="entry name" value="NAD(P)-binding Rossmann-fold domains"/>
    <property type="match status" value="1"/>
</dbReference>
<evidence type="ECO:0000313" key="7">
    <source>
        <dbReference type="Proteomes" id="UP000215450"/>
    </source>
</evidence>
<dbReference type="InterPro" id="IPR006139">
    <property type="entry name" value="D-isomer_2_OHA_DH_cat_dom"/>
</dbReference>
<accession>A0A238HJ66</accession>
<dbReference type="PANTHER" id="PTHR43761">
    <property type="entry name" value="D-ISOMER SPECIFIC 2-HYDROXYACID DEHYDROGENASE FAMILY PROTEIN (AFU_ORTHOLOGUE AFUA_1G13630)"/>
    <property type="match status" value="1"/>
</dbReference>
<evidence type="ECO:0000256" key="2">
    <source>
        <dbReference type="ARBA" id="ARBA00023002"/>
    </source>
</evidence>
<dbReference type="EC" id="1.-.-.-" evidence="5"/>
<keyword evidence="3" id="KW-0520">NAD</keyword>
<evidence type="ECO:0000259" key="4">
    <source>
        <dbReference type="Pfam" id="PF00389"/>
    </source>
</evidence>
<evidence type="ECO:0000256" key="1">
    <source>
        <dbReference type="ARBA" id="ARBA00005854"/>
    </source>
</evidence>
<dbReference type="STRING" id="1522312.GCA_900177895_00110"/>
<proteinExistence type="inferred from homology"/>
<name>A0A238HJ66_9NEIS</name>
<gene>
    <name evidence="6" type="ORF">KEBURONENSIS_00564</name>
    <name evidence="5" type="ORF">KEBURONENSIS_00742</name>
</gene>
<reference evidence="5" key="1">
    <citation type="submission" date="2017-05" db="EMBL/GenBank/DDBJ databases">
        <authorList>
            <person name="Song R."/>
            <person name="Chenine A.L."/>
            <person name="Ruprecht R.M."/>
        </authorList>
    </citation>
    <scope>NUCLEOTIDE SEQUENCE</scope>
    <source>
        <strain evidence="5">Kingella_eburonensis</strain>
    </source>
</reference>
<evidence type="ECO:0000313" key="5">
    <source>
        <dbReference type="EMBL" id="SMQ13689.1"/>
    </source>
</evidence>